<dbReference type="EMBL" id="CABVHX010000001">
    <property type="protein sequence ID" value="VVN71816.1"/>
    <property type="molecule type" value="Genomic_DNA"/>
</dbReference>
<accession>A0A5E6ZZE6</accession>
<reference evidence="1 2" key="1">
    <citation type="submission" date="2019-09" db="EMBL/GenBank/DDBJ databases">
        <authorList>
            <person name="Chandra G."/>
            <person name="Truman W A."/>
        </authorList>
    </citation>
    <scope>NUCLEOTIDE SEQUENCE [LARGE SCALE GENOMIC DNA]</scope>
    <source>
        <strain evidence="1">PS718</strain>
    </source>
</reference>
<protein>
    <submittedName>
        <fullName evidence="1">Uncharacterized protein</fullName>
    </submittedName>
</protein>
<gene>
    <name evidence="1" type="ORF">PS718_00479</name>
</gene>
<name>A0A5E6ZZE6_PSEFL</name>
<proteinExistence type="predicted"/>
<organism evidence="1 2">
    <name type="scientific">Pseudomonas fluorescens</name>
    <dbReference type="NCBI Taxonomy" id="294"/>
    <lineage>
        <taxon>Bacteria</taxon>
        <taxon>Pseudomonadati</taxon>
        <taxon>Pseudomonadota</taxon>
        <taxon>Gammaproteobacteria</taxon>
        <taxon>Pseudomonadales</taxon>
        <taxon>Pseudomonadaceae</taxon>
        <taxon>Pseudomonas</taxon>
    </lineage>
</organism>
<sequence>MSQPFEITEDGKVRIVEAIIRDNAPIKATAV</sequence>
<dbReference type="Proteomes" id="UP000325375">
    <property type="component" value="Unassembled WGS sequence"/>
</dbReference>
<evidence type="ECO:0000313" key="1">
    <source>
        <dbReference type="EMBL" id="VVN71816.1"/>
    </source>
</evidence>
<evidence type="ECO:0000313" key="2">
    <source>
        <dbReference type="Proteomes" id="UP000325375"/>
    </source>
</evidence>
<dbReference type="AlphaFoldDB" id="A0A5E6ZZE6"/>